<dbReference type="SUPFAM" id="SSF54909">
    <property type="entry name" value="Dimeric alpha+beta barrel"/>
    <property type="match status" value="1"/>
</dbReference>
<dbReference type="InterPro" id="IPR011008">
    <property type="entry name" value="Dimeric_a/b-barrel"/>
</dbReference>
<gene>
    <name evidence="2" type="ORF">GCM10023156_42120</name>
</gene>
<name>A0ABP8N762_9BACT</name>
<reference evidence="3" key="1">
    <citation type="journal article" date="2019" name="Int. J. Syst. Evol. Microbiol.">
        <title>The Global Catalogue of Microorganisms (GCM) 10K type strain sequencing project: providing services to taxonomists for standard genome sequencing and annotation.</title>
        <authorList>
            <consortium name="The Broad Institute Genomics Platform"/>
            <consortium name="The Broad Institute Genome Sequencing Center for Infectious Disease"/>
            <person name="Wu L."/>
            <person name="Ma J."/>
        </authorList>
    </citation>
    <scope>NUCLEOTIDE SEQUENCE [LARGE SCALE GENOMIC DNA]</scope>
    <source>
        <strain evidence="3">JCM 17759</strain>
    </source>
</reference>
<dbReference type="PANTHER" id="PTHR33336:SF1">
    <property type="entry name" value="(4S)-4-HYDROXY-5-PHOSPHONOOXYPENTANE-2,3-DIONE ISOMERASE"/>
    <property type="match status" value="1"/>
</dbReference>
<evidence type="ECO:0000313" key="3">
    <source>
        <dbReference type="Proteomes" id="UP001500840"/>
    </source>
</evidence>
<dbReference type="RefSeq" id="WP_345325228.1">
    <property type="nucleotide sequence ID" value="NZ_BAABGA010000050.1"/>
</dbReference>
<keyword evidence="2" id="KW-0503">Monooxygenase</keyword>
<keyword evidence="3" id="KW-1185">Reference proteome</keyword>
<dbReference type="InterPro" id="IPR050744">
    <property type="entry name" value="AI-2_Isomerase_LsrG"/>
</dbReference>
<sequence length="95" mass="10929">MFVVAVQFTIKPEFADAFRERVLQQANDSLANEDACQQFEVSVDPDDASQFFLYEIYDDAAAFDQHRAADYFHDFSASVGPWVESKSLKTWHRIS</sequence>
<dbReference type="GO" id="GO:0004497">
    <property type="term" value="F:monooxygenase activity"/>
    <property type="evidence" value="ECO:0007669"/>
    <property type="project" value="UniProtKB-KW"/>
</dbReference>
<dbReference type="InterPro" id="IPR007138">
    <property type="entry name" value="ABM_dom"/>
</dbReference>
<accession>A0ABP8N762</accession>
<keyword evidence="2" id="KW-0560">Oxidoreductase</keyword>
<feature type="domain" description="ABM" evidence="1">
    <location>
        <begin position="2"/>
        <end position="92"/>
    </location>
</feature>
<dbReference type="EMBL" id="BAABGA010000050">
    <property type="protein sequence ID" value="GAA4460746.1"/>
    <property type="molecule type" value="Genomic_DNA"/>
</dbReference>
<protein>
    <submittedName>
        <fullName evidence="2">Quinol monooxygenase</fullName>
    </submittedName>
</protein>
<evidence type="ECO:0000313" key="2">
    <source>
        <dbReference type="EMBL" id="GAA4460746.1"/>
    </source>
</evidence>
<organism evidence="2 3">
    <name type="scientific">Novipirellula rosea</name>
    <dbReference type="NCBI Taxonomy" id="1031540"/>
    <lineage>
        <taxon>Bacteria</taxon>
        <taxon>Pseudomonadati</taxon>
        <taxon>Planctomycetota</taxon>
        <taxon>Planctomycetia</taxon>
        <taxon>Pirellulales</taxon>
        <taxon>Pirellulaceae</taxon>
        <taxon>Novipirellula</taxon>
    </lineage>
</organism>
<dbReference type="Gene3D" id="3.30.70.100">
    <property type="match status" value="1"/>
</dbReference>
<comment type="caution">
    <text evidence="2">The sequence shown here is derived from an EMBL/GenBank/DDBJ whole genome shotgun (WGS) entry which is preliminary data.</text>
</comment>
<evidence type="ECO:0000259" key="1">
    <source>
        <dbReference type="PROSITE" id="PS51725"/>
    </source>
</evidence>
<dbReference type="PANTHER" id="PTHR33336">
    <property type="entry name" value="QUINOL MONOOXYGENASE YGIN-RELATED"/>
    <property type="match status" value="1"/>
</dbReference>
<proteinExistence type="predicted"/>
<dbReference type="PROSITE" id="PS51725">
    <property type="entry name" value="ABM"/>
    <property type="match status" value="1"/>
</dbReference>
<dbReference type="Pfam" id="PF03992">
    <property type="entry name" value="ABM"/>
    <property type="match status" value="1"/>
</dbReference>
<dbReference type="Proteomes" id="UP001500840">
    <property type="component" value="Unassembled WGS sequence"/>
</dbReference>